<gene>
    <name evidence="2" type="ORF">Cch02nite_65160</name>
</gene>
<dbReference type="EMBL" id="BONG01000055">
    <property type="protein sequence ID" value="GIF93072.1"/>
    <property type="molecule type" value="Genomic_DNA"/>
</dbReference>
<reference evidence="2 3" key="1">
    <citation type="submission" date="2021-01" db="EMBL/GenBank/DDBJ databases">
        <title>Whole genome shotgun sequence of Catellatospora chokoriensis NBRC 107358.</title>
        <authorList>
            <person name="Komaki H."/>
            <person name="Tamura T."/>
        </authorList>
    </citation>
    <scope>NUCLEOTIDE SEQUENCE [LARGE SCALE GENOMIC DNA]</scope>
    <source>
        <strain evidence="2 3">NBRC 107358</strain>
    </source>
</reference>
<dbReference type="Proteomes" id="UP000619293">
    <property type="component" value="Unassembled WGS sequence"/>
</dbReference>
<dbReference type="AlphaFoldDB" id="A0A8J3NUJ0"/>
<feature type="compositionally biased region" description="Basic and acidic residues" evidence="1">
    <location>
        <begin position="141"/>
        <end position="154"/>
    </location>
</feature>
<accession>A0A8J3NUJ0</accession>
<organism evidence="2 3">
    <name type="scientific">Catellatospora chokoriensis</name>
    <dbReference type="NCBI Taxonomy" id="310353"/>
    <lineage>
        <taxon>Bacteria</taxon>
        <taxon>Bacillati</taxon>
        <taxon>Actinomycetota</taxon>
        <taxon>Actinomycetes</taxon>
        <taxon>Micromonosporales</taxon>
        <taxon>Micromonosporaceae</taxon>
        <taxon>Catellatospora</taxon>
    </lineage>
</organism>
<keyword evidence="3" id="KW-1185">Reference proteome</keyword>
<feature type="region of interest" description="Disordered" evidence="1">
    <location>
        <begin position="141"/>
        <end position="193"/>
    </location>
</feature>
<dbReference type="RefSeq" id="WP_191842661.1">
    <property type="nucleotide sequence ID" value="NZ_BAAALB010000027.1"/>
</dbReference>
<protein>
    <submittedName>
        <fullName evidence="2">Uncharacterized protein</fullName>
    </submittedName>
</protein>
<comment type="caution">
    <text evidence="2">The sequence shown here is derived from an EMBL/GenBank/DDBJ whole genome shotgun (WGS) entry which is preliminary data.</text>
</comment>
<sequence length="193" mass="20287">MSFVKDDGAPSDFMAALRAGGYGLPDPATAGHGHAHGTDGVSTGVRTATHRGREIRIETTYKITIDGKPLEGGLEVLDNGAVHYHGLPQYALPSAIDMCKRVLDYFGTEPPAVDQLGCLVGEHGEHCADGTTCCVDDPGHQHADGHEHGEHQHADQPAPAPAAQTPTPAPTPPTQPQGSHDHDHGHDHGEGHR</sequence>
<evidence type="ECO:0000256" key="1">
    <source>
        <dbReference type="SAM" id="MobiDB-lite"/>
    </source>
</evidence>
<evidence type="ECO:0000313" key="3">
    <source>
        <dbReference type="Proteomes" id="UP000619293"/>
    </source>
</evidence>
<name>A0A8J3NUJ0_9ACTN</name>
<proteinExistence type="predicted"/>
<evidence type="ECO:0000313" key="2">
    <source>
        <dbReference type="EMBL" id="GIF93072.1"/>
    </source>
</evidence>
<feature type="compositionally biased region" description="Basic and acidic residues" evidence="1">
    <location>
        <begin position="179"/>
        <end position="193"/>
    </location>
</feature>